<comment type="caution">
    <text evidence="6">The sequence shown here is derived from an EMBL/GenBank/DDBJ whole genome shotgun (WGS) entry which is preliminary data.</text>
</comment>
<feature type="repeat" description="PPR" evidence="2">
    <location>
        <begin position="556"/>
        <end position="590"/>
    </location>
</feature>
<feature type="compositionally biased region" description="Basic and acidic residues" evidence="3">
    <location>
        <begin position="389"/>
        <end position="400"/>
    </location>
</feature>
<feature type="repeat" description="PPR" evidence="2">
    <location>
        <begin position="768"/>
        <end position="802"/>
    </location>
</feature>
<feature type="domain" description="PROP1-like PPR" evidence="5">
    <location>
        <begin position="489"/>
        <end position="628"/>
    </location>
</feature>
<dbReference type="PROSITE" id="PS51375">
    <property type="entry name" value="PPR"/>
    <property type="match status" value="7"/>
</dbReference>
<name>A0A7J7C149_TRIWF</name>
<dbReference type="PANTHER" id="PTHR47935:SF1">
    <property type="entry name" value="PENTATRICOPEPTIDE REPEAT-CONTAINING PROTEIN MRL1, CHLOROPLASTIC"/>
    <property type="match status" value="1"/>
</dbReference>
<evidence type="ECO:0000313" key="6">
    <source>
        <dbReference type="EMBL" id="KAF5727843.1"/>
    </source>
</evidence>
<dbReference type="FunFam" id="1.25.40.10:FF:000542">
    <property type="entry name" value="Pentatricopeptide repeat-containing protein MRL1, chloroplastic isoform X1"/>
    <property type="match status" value="1"/>
</dbReference>
<dbReference type="InterPro" id="IPR053303">
    <property type="entry name" value="Chloroplast_PPR"/>
</dbReference>
<dbReference type="FunCoup" id="A0A7J7C149">
    <property type="interactions" value="2029"/>
</dbReference>
<evidence type="ECO:0000256" key="4">
    <source>
        <dbReference type="SAM" id="Phobius"/>
    </source>
</evidence>
<feature type="region of interest" description="Disordered" evidence="3">
    <location>
        <begin position="374"/>
        <end position="404"/>
    </location>
</feature>
<keyword evidence="4" id="KW-1133">Transmembrane helix</keyword>
<sequence length="1113" mass="122708">MDFKFQALTKVSTTPIASLSSIRSVRREFLGYGHNLRPPSALRLGRKCSKLGLRNRSRRFYLKASLESDSVVVVVAVTAFTAFSIAWLNHYFKIRNSAEVPDSSKLALSQLEKDTIDFIIGNEILDYEGLHGGSLTRGSESSVDKIRDNSHGHEDKNARMQFHETPLMHDGCLLVKVADVPGADFLASRAGKYALLEESKAADLSTTPLLIPESDVLQPLLHAARMTELQLENDMKETVFVSEVVPRAPMEFESVGALSSANNSVAVTNIDEKLHHKLGEEGEINGYPSISIESVRDELYTFYRSNQSAEQSRSILNGLKPESSRAFSLSQNRFSSLARELALKHEEFSAQDSLQAAEHFEGKIPVACYRGSSSGTSKTLGRGTGVPRYNERKPPAKDNHTVLPKFPYPNGTDALDKHHSAEQFSAYSRLLRDGRLTDCMDLLEDMEKRGLLDTNKIYHAKFYKICKNRKAVKEAFRFTKLVPNPTLSTFNMLMSVCASSRDPEGAFQVMQLVQEAGMKADCKLYTTLISTCAKSGKVDAMFEVFHEMVNARVEPNVHTYGALIDGCAKAGQVAKAFGAYGIMRSKNVKPDRVVFNALITACGQSGAVDRAFDVLAEMRTEIQPVDPDHVTIGALMMACANAGQVDRAQEVYKMIHDYNITGTPEVYTIAVNCCSQTGDWKFACNVYGDMKNKGIVPDEMFLSALIDVAGHAGKLDAAFEILQEARIQGIRLGTVSYSSLMGACSNAKNWQKALQLFEDIKSINLNPTVSTLNALITALCDGDQLPKAMEVLSEMKSLGPCPNNITYSVLSVASERKDDLEAALMLLSQAKMDGISPSLVICRSIIGMCLQRFEKACNLGETVLSFKSGHPHIENEWTLQALMVYRDTIVGGVVPNMEIVSQALGCLQLPFNSSVKERLIEDLGVTADSSRYSNLCALIDGFGEYDPRAFSLLEEAASLGIVPFVSFKDSPIVVDARKLQIHTAEVYFLTILKGLKHRLAAGAKLPNITILLLVEKVQITSPKGEKTINLAGRIGQAVAALLRRLRLPYQGNESYGKIRINGLVLRRWFQPKLASPFRIKRGELSLSQLELGKEIIHQQRNIRTGNLSAIERI</sequence>
<dbReference type="PANTHER" id="PTHR47935">
    <property type="entry name" value="PENTATRICOPEPTIDE REPEAT-CONTAINING PROTEIN MRL1, CHLOROPLASTIC"/>
    <property type="match status" value="1"/>
</dbReference>
<dbReference type="Proteomes" id="UP000593562">
    <property type="component" value="Unassembled WGS sequence"/>
</dbReference>
<dbReference type="Gene3D" id="1.25.40.10">
    <property type="entry name" value="Tetratricopeptide repeat domain"/>
    <property type="match status" value="3"/>
</dbReference>
<dbReference type="FunFam" id="1.25.40.10:FF:002179">
    <property type="entry name" value="Pentatricopeptide repeat-containing protein MRL1, chloroplastic"/>
    <property type="match status" value="1"/>
</dbReference>
<dbReference type="InterPro" id="IPR033443">
    <property type="entry name" value="PROP1-like_PPR_dom"/>
</dbReference>
<keyword evidence="4" id="KW-0472">Membrane</keyword>
<organism evidence="6 7">
    <name type="scientific">Tripterygium wilfordii</name>
    <name type="common">Thunder God vine</name>
    <dbReference type="NCBI Taxonomy" id="458696"/>
    <lineage>
        <taxon>Eukaryota</taxon>
        <taxon>Viridiplantae</taxon>
        <taxon>Streptophyta</taxon>
        <taxon>Embryophyta</taxon>
        <taxon>Tracheophyta</taxon>
        <taxon>Spermatophyta</taxon>
        <taxon>Magnoliopsida</taxon>
        <taxon>eudicotyledons</taxon>
        <taxon>Gunneridae</taxon>
        <taxon>Pentapetalae</taxon>
        <taxon>rosids</taxon>
        <taxon>fabids</taxon>
        <taxon>Celastrales</taxon>
        <taxon>Celastraceae</taxon>
        <taxon>Tripterygium</taxon>
    </lineage>
</organism>
<accession>A0A7J7C149</accession>
<dbReference type="FunFam" id="1.25.40.10:FF:000678">
    <property type="entry name" value="Pentatricopeptide repeat-containing protein MRL1 chloroplastic"/>
    <property type="match status" value="1"/>
</dbReference>
<feature type="domain" description="PROP1-like PPR" evidence="5">
    <location>
        <begin position="667"/>
        <end position="808"/>
    </location>
</feature>
<feature type="repeat" description="PPR" evidence="2">
    <location>
        <begin position="486"/>
        <end position="520"/>
    </location>
</feature>
<feature type="transmembrane region" description="Helical" evidence="4">
    <location>
        <begin position="66"/>
        <end position="88"/>
    </location>
</feature>
<reference evidence="6 7" key="1">
    <citation type="journal article" date="2020" name="Nat. Commun.">
        <title>Genome of Tripterygium wilfordii and identification of cytochrome P450 involved in triptolide biosynthesis.</title>
        <authorList>
            <person name="Tu L."/>
            <person name="Su P."/>
            <person name="Zhang Z."/>
            <person name="Gao L."/>
            <person name="Wang J."/>
            <person name="Hu T."/>
            <person name="Zhou J."/>
            <person name="Zhang Y."/>
            <person name="Zhao Y."/>
            <person name="Liu Y."/>
            <person name="Song Y."/>
            <person name="Tong Y."/>
            <person name="Lu Y."/>
            <person name="Yang J."/>
            <person name="Xu C."/>
            <person name="Jia M."/>
            <person name="Peters R.J."/>
            <person name="Huang L."/>
            <person name="Gao W."/>
        </authorList>
    </citation>
    <scope>NUCLEOTIDE SEQUENCE [LARGE SCALE GENOMIC DNA]</scope>
    <source>
        <strain evidence="7">cv. XIE 37</strain>
        <tissue evidence="6">Leaf</tissue>
    </source>
</reference>
<protein>
    <submittedName>
        <fullName evidence="6">Putative Pentatricopeptide repeat-containing protein</fullName>
    </submittedName>
</protein>
<dbReference type="InterPro" id="IPR011990">
    <property type="entry name" value="TPR-like_helical_dom_sf"/>
</dbReference>
<gene>
    <name evidence="6" type="ORF">HS088_TW22G01540</name>
</gene>
<feature type="repeat" description="PPR" evidence="2">
    <location>
        <begin position="733"/>
        <end position="767"/>
    </location>
</feature>
<feature type="repeat" description="PPR" evidence="2">
    <location>
        <begin position="591"/>
        <end position="621"/>
    </location>
</feature>
<dbReference type="Pfam" id="PF01535">
    <property type="entry name" value="PPR"/>
    <property type="match status" value="2"/>
</dbReference>
<evidence type="ECO:0000256" key="3">
    <source>
        <dbReference type="SAM" id="MobiDB-lite"/>
    </source>
</evidence>
<evidence type="ECO:0000259" key="5">
    <source>
        <dbReference type="Pfam" id="PF17177"/>
    </source>
</evidence>
<evidence type="ECO:0000256" key="2">
    <source>
        <dbReference type="PROSITE-ProRule" id="PRU00708"/>
    </source>
</evidence>
<feature type="repeat" description="PPR" evidence="2">
    <location>
        <begin position="521"/>
        <end position="555"/>
    </location>
</feature>
<dbReference type="InterPro" id="IPR002885">
    <property type="entry name" value="PPR_rpt"/>
</dbReference>
<keyword evidence="7" id="KW-1185">Reference proteome</keyword>
<proteinExistence type="predicted"/>
<dbReference type="InParanoid" id="A0A7J7C149"/>
<dbReference type="Pfam" id="PF17177">
    <property type="entry name" value="PPR_long"/>
    <property type="match status" value="2"/>
</dbReference>
<evidence type="ECO:0000313" key="7">
    <source>
        <dbReference type="Proteomes" id="UP000593562"/>
    </source>
</evidence>
<feature type="repeat" description="PPR" evidence="2">
    <location>
        <begin position="663"/>
        <end position="697"/>
    </location>
</feature>
<keyword evidence="4" id="KW-0812">Transmembrane</keyword>
<dbReference type="NCBIfam" id="TIGR00756">
    <property type="entry name" value="PPR"/>
    <property type="match status" value="6"/>
</dbReference>
<evidence type="ECO:0000256" key="1">
    <source>
        <dbReference type="ARBA" id="ARBA00022737"/>
    </source>
</evidence>
<dbReference type="OrthoDB" id="185373at2759"/>
<keyword evidence="1" id="KW-0677">Repeat</keyword>
<dbReference type="EMBL" id="JAAARO010000022">
    <property type="protein sequence ID" value="KAF5727843.1"/>
    <property type="molecule type" value="Genomic_DNA"/>
</dbReference>
<dbReference type="AlphaFoldDB" id="A0A7J7C149"/>